<feature type="non-terminal residue" evidence="1">
    <location>
        <position position="1"/>
    </location>
</feature>
<evidence type="ECO:0008006" key="3">
    <source>
        <dbReference type="Google" id="ProtNLM"/>
    </source>
</evidence>
<dbReference type="EMBL" id="KZ996126">
    <property type="protein sequence ID" value="RKO89380.1"/>
    <property type="molecule type" value="Genomic_DNA"/>
</dbReference>
<feature type="non-terminal residue" evidence="1">
    <location>
        <position position="63"/>
    </location>
</feature>
<dbReference type="Proteomes" id="UP000269721">
    <property type="component" value="Unassembled WGS sequence"/>
</dbReference>
<evidence type="ECO:0000313" key="2">
    <source>
        <dbReference type="Proteomes" id="UP000269721"/>
    </source>
</evidence>
<sequence length="63" mass="7011">SMLSACDLPESFWGDAVLYAVHVLNLCPTTALSPARTSYEALYGVPPYVNHLRLFGCLRYAYI</sequence>
<reference evidence="2" key="1">
    <citation type="journal article" date="2018" name="Nat. Microbiol.">
        <title>Leveraging single-cell genomics to expand the fungal tree of life.</title>
        <authorList>
            <person name="Ahrendt S.R."/>
            <person name="Quandt C.A."/>
            <person name="Ciobanu D."/>
            <person name="Clum A."/>
            <person name="Salamov A."/>
            <person name="Andreopoulos B."/>
            <person name="Cheng J.F."/>
            <person name="Woyke T."/>
            <person name="Pelin A."/>
            <person name="Henrissat B."/>
            <person name="Reynolds N.K."/>
            <person name="Benny G.L."/>
            <person name="Smith M.E."/>
            <person name="James T.Y."/>
            <person name="Grigoriev I.V."/>
        </authorList>
    </citation>
    <scope>NUCLEOTIDE SEQUENCE [LARGE SCALE GENOMIC DNA]</scope>
</reference>
<name>A0A4P9WEH5_9FUNG</name>
<dbReference type="OrthoDB" id="3344688at2759"/>
<gene>
    <name evidence="1" type="ORF">BDK51DRAFT_10869</name>
</gene>
<evidence type="ECO:0000313" key="1">
    <source>
        <dbReference type="EMBL" id="RKO89380.1"/>
    </source>
</evidence>
<protein>
    <recommendedName>
        <fullName evidence="3">Integrase catalytic domain-containing protein</fullName>
    </recommendedName>
</protein>
<dbReference type="AlphaFoldDB" id="A0A4P9WEH5"/>
<organism evidence="1 2">
    <name type="scientific">Blyttiomyces helicus</name>
    <dbReference type="NCBI Taxonomy" id="388810"/>
    <lineage>
        <taxon>Eukaryota</taxon>
        <taxon>Fungi</taxon>
        <taxon>Fungi incertae sedis</taxon>
        <taxon>Chytridiomycota</taxon>
        <taxon>Chytridiomycota incertae sedis</taxon>
        <taxon>Chytridiomycetes</taxon>
        <taxon>Chytridiomycetes incertae sedis</taxon>
        <taxon>Blyttiomyces</taxon>
    </lineage>
</organism>
<proteinExistence type="predicted"/>
<accession>A0A4P9WEH5</accession>
<keyword evidence="2" id="KW-1185">Reference proteome</keyword>